<sequence>MTITHSTFAAGDKHLIARMVSNYQCGHCTGEVAYLTTNDETGTLHAAVEHDAGCPVLAGTLPALPDLARAAQVPDTFKAKPSP</sequence>
<proteinExistence type="predicted"/>
<gene>
    <name evidence="1" type="ORF">AB5J51_17615</name>
</gene>
<reference evidence="1" key="1">
    <citation type="submission" date="2024-08" db="EMBL/GenBank/DDBJ databases">
        <authorList>
            <person name="Yu S.T."/>
        </authorList>
    </citation>
    <scope>NUCLEOTIDE SEQUENCE</scope>
    <source>
        <strain evidence="1">R33</strain>
    </source>
</reference>
<organism evidence="1">
    <name type="scientific">Streptomyces sp. R33</name>
    <dbReference type="NCBI Taxonomy" id="3238629"/>
    <lineage>
        <taxon>Bacteria</taxon>
        <taxon>Bacillati</taxon>
        <taxon>Actinomycetota</taxon>
        <taxon>Actinomycetes</taxon>
        <taxon>Kitasatosporales</taxon>
        <taxon>Streptomycetaceae</taxon>
        <taxon>Streptomyces</taxon>
    </lineage>
</organism>
<dbReference type="RefSeq" id="WP_369778040.1">
    <property type="nucleotide sequence ID" value="NZ_CP165727.1"/>
</dbReference>
<dbReference type="AlphaFoldDB" id="A0AB39Y3R7"/>
<evidence type="ECO:0000313" key="1">
    <source>
        <dbReference type="EMBL" id="XDV64622.1"/>
    </source>
</evidence>
<name>A0AB39Y3R7_9ACTN</name>
<dbReference type="EMBL" id="CP165727">
    <property type="protein sequence ID" value="XDV64622.1"/>
    <property type="molecule type" value="Genomic_DNA"/>
</dbReference>
<protein>
    <submittedName>
        <fullName evidence="1">Uncharacterized protein</fullName>
    </submittedName>
</protein>
<accession>A0AB39Y3R7</accession>